<reference evidence="3" key="1">
    <citation type="journal article" date="2019" name="bioRxiv">
        <title>The Genome of the Zebra Mussel, Dreissena polymorpha: A Resource for Invasive Species Research.</title>
        <authorList>
            <person name="McCartney M.A."/>
            <person name="Auch B."/>
            <person name="Kono T."/>
            <person name="Mallez S."/>
            <person name="Zhang Y."/>
            <person name="Obille A."/>
            <person name="Becker A."/>
            <person name="Abrahante J.E."/>
            <person name="Garbe J."/>
            <person name="Badalamenti J.P."/>
            <person name="Herman A."/>
            <person name="Mangelson H."/>
            <person name="Liachko I."/>
            <person name="Sullivan S."/>
            <person name="Sone E.D."/>
            <person name="Koren S."/>
            <person name="Silverstein K.A.T."/>
            <person name="Beckman K.B."/>
            <person name="Gohl D.M."/>
        </authorList>
    </citation>
    <scope>NUCLEOTIDE SEQUENCE</scope>
    <source>
        <strain evidence="3">Duluth1</strain>
        <tissue evidence="3">Whole animal</tissue>
    </source>
</reference>
<gene>
    <name evidence="3" type="ORF">DPMN_103662</name>
</gene>
<dbReference type="AlphaFoldDB" id="A0A9D4K2Q7"/>
<feature type="transmembrane region" description="Helical" evidence="2">
    <location>
        <begin position="12"/>
        <end position="36"/>
    </location>
</feature>
<keyword evidence="2" id="KW-0472">Membrane</keyword>
<organism evidence="3 4">
    <name type="scientific">Dreissena polymorpha</name>
    <name type="common">Zebra mussel</name>
    <name type="synonym">Mytilus polymorpha</name>
    <dbReference type="NCBI Taxonomy" id="45954"/>
    <lineage>
        <taxon>Eukaryota</taxon>
        <taxon>Metazoa</taxon>
        <taxon>Spiralia</taxon>
        <taxon>Lophotrochozoa</taxon>
        <taxon>Mollusca</taxon>
        <taxon>Bivalvia</taxon>
        <taxon>Autobranchia</taxon>
        <taxon>Heteroconchia</taxon>
        <taxon>Euheterodonta</taxon>
        <taxon>Imparidentia</taxon>
        <taxon>Neoheterodontei</taxon>
        <taxon>Myida</taxon>
        <taxon>Dreissenoidea</taxon>
        <taxon>Dreissenidae</taxon>
        <taxon>Dreissena</taxon>
    </lineage>
</organism>
<feature type="region of interest" description="Disordered" evidence="1">
    <location>
        <begin position="99"/>
        <end position="212"/>
    </location>
</feature>
<evidence type="ECO:0000313" key="4">
    <source>
        <dbReference type="Proteomes" id="UP000828390"/>
    </source>
</evidence>
<protein>
    <submittedName>
        <fullName evidence="3">Uncharacterized protein</fullName>
    </submittedName>
</protein>
<name>A0A9D4K2Q7_DREPO</name>
<feature type="compositionally biased region" description="Basic and acidic residues" evidence="1">
    <location>
        <begin position="394"/>
        <end position="409"/>
    </location>
</feature>
<feature type="compositionally biased region" description="Acidic residues" evidence="1">
    <location>
        <begin position="161"/>
        <end position="196"/>
    </location>
</feature>
<accession>A0A9D4K2Q7</accession>
<keyword evidence="4" id="KW-1185">Reference proteome</keyword>
<feature type="compositionally biased region" description="Polar residues" evidence="1">
    <location>
        <begin position="132"/>
        <end position="143"/>
    </location>
</feature>
<proteinExistence type="predicted"/>
<sequence>MDLTDFLKEHLLYVVLVGVGIILVIAIITTVCCCYLKRKKRRRAEHDVDVENRDRVTSLAINNVDNLACYNDDGEISSNGFPETVKVRQESKLEYEITQAVSDDNAKDDSPAVSRSIQKEASEVKLDKNSHDSIYQRSNNNAQLDDESGTRNKECDFDIQTNEEMDHDYDTGDPDYDDGESTVIYDDADMLSDDDTGTIKPPAVSENDYDYGYHDKRPSKTVSAYNTFEDIRKMRKFSEADDNLDAKEEDYDHLEMSVRNERMHTSDREAYSTMKYIRTMCESDHLQGGTSYVDADETYNTLESEQTNIDRLSHPDYNRVTIGDKINIETNNYFSQSKHTRMKRVNECNGKHQSINHKFSTIPVERIDQSAEQAIESDDDYPFCEIQEHAQKEETDNLQEHRTGDKNDDTNANVTNDIQNNRSAFYEITVDKDTIYEEVSESSAEVSESSDTECNKKWTVVTTQPTFEPVNKENSLTKHNFAMVHTDVKTQNPETGKSVQKNGQTGRLMTKDRKLHDYEEFEISYK</sequence>
<comment type="caution">
    <text evidence="3">The sequence shown here is derived from an EMBL/GenBank/DDBJ whole genome shotgun (WGS) entry which is preliminary data.</text>
</comment>
<keyword evidence="2" id="KW-1133">Transmembrane helix</keyword>
<reference evidence="3" key="2">
    <citation type="submission" date="2020-11" db="EMBL/GenBank/DDBJ databases">
        <authorList>
            <person name="McCartney M.A."/>
            <person name="Auch B."/>
            <person name="Kono T."/>
            <person name="Mallez S."/>
            <person name="Becker A."/>
            <person name="Gohl D.M."/>
            <person name="Silverstein K.A.T."/>
            <person name="Koren S."/>
            <person name="Bechman K.B."/>
            <person name="Herman A."/>
            <person name="Abrahante J.E."/>
            <person name="Garbe J."/>
        </authorList>
    </citation>
    <scope>NUCLEOTIDE SEQUENCE</scope>
    <source>
        <strain evidence="3">Duluth1</strain>
        <tissue evidence="3">Whole animal</tissue>
    </source>
</reference>
<feature type="compositionally biased region" description="Basic and acidic residues" evidence="1">
    <location>
        <begin position="117"/>
        <end position="131"/>
    </location>
</feature>
<evidence type="ECO:0000256" key="2">
    <source>
        <dbReference type="SAM" id="Phobius"/>
    </source>
</evidence>
<keyword evidence="2" id="KW-0812">Transmembrane</keyword>
<feature type="compositionally biased region" description="Polar residues" evidence="1">
    <location>
        <begin position="490"/>
        <end position="507"/>
    </location>
</feature>
<feature type="region of interest" description="Disordered" evidence="1">
    <location>
        <begin position="490"/>
        <end position="512"/>
    </location>
</feature>
<evidence type="ECO:0000313" key="3">
    <source>
        <dbReference type="EMBL" id="KAH3830418.1"/>
    </source>
</evidence>
<feature type="region of interest" description="Disordered" evidence="1">
    <location>
        <begin position="394"/>
        <end position="416"/>
    </location>
</feature>
<dbReference type="Proteomes" id="UP000828390">
    <property type="component" value="Unassembled WGS sequence"/>
</dbReference>
<evidence type="ECO:0000256" key="1">
    <source>
        <dbReference type="SAM" id="MobiDB-lite"/>
    </source>
</evidence>
<dbReference type="EMBL" id="JAIWYP010000004">
    <property type="protein sequence ID" value="KAH3830418.1"/>
    <property type="molecule type" value="Genomic_DNA"/>
</dbReference>